<proteinExistence type="predicted"/>
<keyword evidence="3" id="KW-1185">Reference proteome</keyword>
<dbReference type="OrthoDB" id="9800709at2"/>
<dbReference type="AlphaFoldDB" id="A0A0B5FSD1"/>
<gene>
    <name evidence="2" type="ORF">GSUB_11250</name>
</gene>
<dbReference type="Pfam" id="PF00126">
    <property type="entry name" value="HTH_1"/>
    <property type="match status" value="1"/>
</dbReference>
<dbReference type="EMBL" id="CP010311">
    <property type="protein sequence ID" value="AJF07025.1"/>
    <property type="molecule type" value="Genomic_DNA"/>
</dbReference>
<organism evidence="2 3">
    <name type="scientific">Geoalkalibacter subterraneus</name>
    <dbReference type="NCBI Taxonomy" id="483547"/>
    <lineage>
        <taxon>Bacteria</taxon>
        <taxon>Pseudomonadati</taxon>
        <taxon>Thermodesulfobacteriota</taxon>
        <taxon>Desulfuromonadia</taxon>
        <taxon>Desulfuromonadales</taxon>
        <taxon>Geoalkalibacteraceae</taxon>
        <taxon>Geoalkalibacter</taxon>
    </lineage>
</organism>
<dbReference type="GO" id="GO:0003700">
    <property type="term" value="F:DNA-binding transcription factor activity"/>
    <property type="evidence" value="ECO:0007669"/>
    <property type="project" value="InterPro"/>
</dbReference>
<evidence type="ECO:0000313" key="2">
    <source>
        <dbReference type="EMBL" id="AJF07025.1"/>
    </source>
</evidence>
<dbReference type="RefSeq" id="WP_040200866.1">
    <property type="nucleotide sequence ID" value="NZ_CP010311.1"/>
</dbReference>
<feature type="domain" description="HTH lysR-type" evidence="1">
    <location>
        <begin position="27"/>
        <end position="86"/>
    </location>
</feature>
<dbReference type="PANTHER" id="PTHR30432:SF1">
    <property type="entry name" value="DNA-BINDING TRANSCRIPTIONAL DUAL REGULATOR MODE"/>
    <property type="match status" value="1"/>
</dbReference>
<sequence>MKPLEVRSKIWLEVDGAPLLGDGRERLLRLIDEFGSINAAARRMDLSYRRALGFVQAMEEKLEIPLVLREKGGAGGGSSSLTPEARVLLGKFDRLRQGVNQAIDEKFSAIFNE</sequence>
<accession>A0A0B5FSD1</accession>
<dbReference type="HOGENOM" id="CLU_125440_2_1_7"/>
<protein>
    <submittedName>
        <fullName evidence="2">ModE family transcriptional regulator</fullName>
    </submittedName>
</protein>
<dbReference type="InterPro" id="IPR036388">
    <property type="entry name" value="WH-like_DNA-bd_sf"/>
</dbReference>
<dbReference type="KEGG" id="gsb:GSUB_11250"/>
<dbReference type="SUPFAM" id="SSF46785">
    <property type="entry name" value="Winged helix' DNA-binding domain"/>
    <property type="match status" value="1"/>
</dbReference>
<evidence type="ECO:0000313" key="3">
    <source>
        <dbReference type="Proteomes" id="UP000035036"/>
    </source>
</evidence>
<dbReference type="PANTHER" id="PTHR30432">
    <property type="entry name" value="TRANSCRIPTIONAL REGULATOR MODE"/>
    <property type="match status" value="1"/>
</dbReference>
<dbReference type="STRING" id="483547.GSUB_11250"/>
<dbReference type="InterPro" id="IPR036390">
    <property type="entry name" value="WH_DNA-bd_sf"/>
</dbReference>
<dbReference type="Gene3D" id="1.10.10.10">
    <property type="entry name" value="Winged helix-like DNA-binding domain superfamily/Winged helix DNA-binding domain"/>
    <property type="match status" value="1"/>
</dbReference>
<dbReference type="InterPro" id="IPR000847">
    <property type="entry name" value="LysR_HTH_N"/>
</dbReference>
<reference evidence="2 3" key="1">
    <citation type="journal article" date="2015" name="Genome Announc.">
        <title>Genomes of Geoalkalibacter ferrihydriticus Z-0531T and Geoalkalibacter subterraneus Red1T, Two Haloalkaliphilic Metal-Reducing Deltaproteobacteria.</title>
        <authorList>
            <person name="Badalamenti J.P."/>
            <person name="Krajmalnik-Brown R."/>
            <person name="Torres C.I."/>
            <person name="Bond D.R."/>
        </authorList>
    </citation>
    <scope>NUCLEOTIDE SEQUENCE [LARGE SCALE GENOMIC DNA]</scope>
    <source>
        <strain evidence="2 3">Red1</strain>
    </source>
</reference>
<evidence type="ECO:0000259" key="1">
    <source>
        <dbReference type="Pfam" id="PF00126"/>
    </source>
</evidence>
<name>A0A0B5FSD1_9BACT</name>
<dbReference type="InterPro" id="IPR051815">
    <property type="entry name" value="Molybdate_resp_trans_reg"/>
</dbReference>
<dbReference type="Proteomes" id="UP000035036">
    <property type="component" value="Chromosome"/>
</dbReference>